<reference evidence="2" key="1">
    <citation type="submission" date="2022-06" db="UniProtKB">
        <authorList>
            <consortium name="EnsemblMetazoa"/>
        </authorList>
    </citation>
    <scope>IDENTIFICATION</scope>
</reference>
<dbReference type="GO" id="GO:0042790">
    <property type="term" value="P:nucleolar large rRNA transcription by RNA polymerase I"/>
    <property type="evidence" value="ECO:0007669"/>
    <property type="project" value="InterPro"/>
</dbReference>
<sequence length="274" mass="30934">MEGYMGHYTSVVETLKQDDQEAKPNESQPAFANLFHLPNWLELSERIFMNSSIPPSNWTYIDDRPPSIWATAMDDFHSLALSFTKRIIHTTLLISMSRIRNKADLRETVEVVKAKDVAAAISSLGLESNSMARWKGCARRLRLNVFEDLSDNGEEESDEVENGDPLPYDDVEQMLADDQDQPEGLNSRANSVFGNSITIHSEDEMSIASDVDETANTQTEFDIDQEADEILVYSAPAVRDMQNAKKAIKARIETERQQESQAYEHDDVANQQAE</sequence>
<dbReference type="GO" id="GO:0001181">
    <property type="term" value="F:RNA polymerase I general transcription initiation factor activity"/>
    <property type="evidence" value="ECO:0007669"/>
    <property type="project" value="TreeGrafter"/>
</dbReference>
<protein>
    <submittedName>
        <fullName evidence="2">Uncharacterized protein</fullName>
    </submittedName>
</protein>
<dbReference type="GO" id="GO:0000500">
    <property type="term" value="C:RNA polymerase I upstream activating factor complex"/>
    <property type="evidence" value="ECO:0007669"/>
    <property type="project" value="InterPro"/>
</dbReference>
<name>A0A8R2FCR9_ACYPI</name>
<feature type="region of interest" description="Disordered" evidence="1">
    <location>
        <begin position="250"/>
        <end position="274"/>
    </location>
</feature>
<dbReference type="EnsemblMetazoa" id="XM_008191048.1">
    <property type="protein sequence ID" value="XP_008189270.1"/>
    <property type="gene ID" value="LOC103311436"/>
</dbReference>
<evidence type="ECO:0000313" key="2">
    <source>
        <dbReference type="EnsemblMetazoa" id="XP_008189270.1"/>
    </source>
</evidence>
<accession>A0A8R2FCR9</accession>
<dbReference type="PANTHER" id="PTHR28079:SF1">
    <property type="entry name" value="RNA POLYMERASE I-SPECIFIC TRANSCRIPTION INITIATION FACTOR RRN5"/>
    <property type="match status" value="1"/>
</dbReference>
<dbReference type="PANTHER" id="PTHR28079">
    <property type="entry name" value="RNA POLYMERASE I-SPECIFIC TRANSCRIPTION INITIATION FACTOR RRN5"/>
    <property type="match status" value="1"/>
</dbReference>
<dbReference type="GO" id="GO:0000182">
    <property type="term" value="F:rDNA binding"/>
    <property type="evidence" value="ECO:0007669"/>
    <property type="project" value="TreeGrafter"/>
</dbReference>
<proteinExistence type="predicted"/>
<feature type="compositionally biased region" description="Basic and acidic residues" evidence="1">
    <location>
        <begin position="250"/>
        <end position="268"/>
    </location>
</feature>
<dbReference type="GO" id="GO:0006361">
    <property type="term" value="P:transcription initiation at RNA polymerase I promoter"/>
    <property type="evidence" value="ECO:0007669"/>
    <property type="project" value="TreeGrafter"/>
</dbReference>
<feature type="region of interest" description="Disordered" evidence="1">
    <location>
        <begin position="150"/>
        <end position="170"/>
    </location>
</feature>
<dbReference type="InterPro" id="IPR039601">
    <property type="entry name" value="Rrn5"/>
</dbReference>
<dbReference type="AlphaFoldDB" id="A0A8R2FCR9"/>
<evidence type="ECO:0000256" key="1">
    <source>
        <dbReference type="SAM" id="MobiDB-lite"/>
    </source>
</evidence>
<organism evidence="2">
    <name type="scientific">Acyrthosiphon pisum</name>
    <name type="common">Pea aphid</name>
    <dbReference type="NCBI Taxonomy" id="7029"/>
    <lineage>
        <taxon>Eukaryota</taxon>
        <taxon>Metazoa</taxon>
        <taxon>Ecdysozoa</taxon>
        <taxon>Arthropoda</taxon>
        <taxon>Hexapoda</taxon>
        <taxon>Insecta</taxon>
        <taxon>Pterygota</taxon>
        <taxon>Neoptera</taxon>
        <taxon>Paraneoptera</taxon>
        <taxon>Hemiptera</taxon>
        <taxon>Sternorrhyncha</taxon>
        <taxon>Aphidomorpha</taxon>
        <taxon>Aphidoidea</taxon>
        <taxon>Aphididae</taxon>
        <taxon>Macrosiphini</taxon>
        <taxon>Acyrthosiphon</taxon>
    </lineage>
</organism>